<gene>
    <name evidence="2" type="ORF">AP104_13575</name>
    <name evidence="6" type="ORF">APD94_14505</name>
    <name evidence="8" type="ORF">B1S26_14570</name>
    <name evidence="1" type="ORF">B4X68_13475</name>
    <name evidence="7" type="ORF">BCZ21_14600</name>
    <name evidence="17" type="ORF">DOV25_15040</name>
    <name evidence="3" type="ORF">DQ70_14590</name>
    <name evidence="5" type="ORF">EXZ73_14875</name>
    <name evidence="9" type="ORF">F6436_11565</name>
    <name evidence="10" type="ORF">G3O21_002886</name>
    <name evidence="11" type="ORF">GYO01_13760</name>
    <name evidence="12" type="ORF">GYP27_13920</name>
    <name evidence="13" type="ORF">GYS09_13655</name>
    <name evidence="14" type="ORF">GYX23_14670</name>
    <name evidence="15" type="ORF">GYY14_13870</name>
    <name evidence="16" type="ORF">GZK27_14025</name>
    <name evidence="4" type="ORF">UI29_14580</name>
</gene>
<dbReference type="EMBL" id="DAAKPP010000009">
    <property type="protein sequence ID" value="HAC3056620.1"/>
    <property type="molecule type" value="Genomic_DNA"/>
</dbReference>
<organism evidence="5 25">
    <name type="scientific">Listeria monocytogenes</name>
    <dbReference type="NCBI Taxonomy" id="1639"/>
    <lineage>
        <taxon>Bacteria</taxon>
        <taxon>Bacillati</taxon>
        <taxon>Bacillota</taxon>
        <taxon>Bacilli</taxon>
        <taxon>Bacillales</taxon>
        <taxon>Listeriaceae</taxon>
        <taxon>Listeria</taxon>
    </lineage>
</organism>
<dbReference type="EMBL" id="DAAHUJ010000010">
    <property type="protein sequence ID" value="HAB7365178.1"/>
    <property type="molecule type" value="Genomic_DNA"/>
</dbReference>
<dbReference type="Proteomes" id="UP000337746">
    <property type="component" value="Unassembled WGS sequence"/>
</dbReference>
<dbReference type="AlphaFoldDB" id="A0A3H3L5I0"/>
<evidence type="ECO:0000313" key="1">
    <source>
        <dbReference type="EMBL" id="EAC3883022.1"/>
    </source>
</evidence>
<comment type="caution">
    <text evidence="5">The sequence shown here is derived from an EMBL/GenBank/DDBJ whole genome shotgun (WGS) entry which is preliminary data.</text>
</comment>
<dbReference type="Proteomes" id="UP000355989">
    <property type="component" value="Unassembled WGS sequence"/>
</dbReference>
<dbReference type="EMBL" id="AABAWE010000010">
    <property type="protein sequence ID" value="EAG2088495.1"/>
    <property type="molecule type" value="Genomic_DNA"/>
</dbReference>
<evidence type="ECO:0000313" key="24">
    <source>
        <dbReference type="Proteomes" id="UP000368512"/>
    </source>
</evidence>
<evidence type="ECO:0000313" key="31">
    <source>
        <dbReference type="Proteomes" id="UP000844415"/>
    </source>
</evidence>
<dbReference type="Proteomes" id="UP000368512">
    <property type="component" value="Unassembled WGS sequence"/>
</dbReference>
<reference evidence="29 30" key="1">
    <citation type="journal article" date="2018" name="Genome Biol.">
        <title>SKESA: strategic k-mer extension for scrupulous assemblies.</title>
        <authorList>
            <person name="Souvorov A."/>
            <person name="Agarwala R."/>
            <person name="Lipman D.J."/>
        </authorList>
    </citation>
    <scope>NUCLEOTIDE SEQUENCE [LARGE SCALE GENOMIC DNA]</scope>
    <source>
        <strain evidence="13 31">CFIAFB20100120</strain>
        <strain evidence="12">CFIAFB20140010</strain>
        <strain evidence="11 32">CFIAFB20160079</strain>
        <strain evidence="15">CFIAFB20170037</strain>
        <strain evidence="14 29">CFIAFB20170045</strain>
        <strain evidence="16 30">LiDS0115</strain>
    </source>
</reference>
<dbReference type="EMBL" id="AABAYG010000008">
    <property type="protein sequence ID" value="EAG2246632.1"/>
    <property type="molecule type" value="Genomic_DNA"/>
</dbReference>
<dbReference type="Proteomes" id="UP000840569">
    <property type="component" value="Unassembled WGS sequence"/>
</dbReference>
<proteinExistence type="predicted"/>
<reference evidence="11" key="4">
    <citation type="submission" date="2020-01" db="EMBL/GenBank/DDBJ databases">
        <authorList>
            <consortium name="NCBI Pathogen Detection Project"/>
        </authorList>
    </citation>
    <scope>NUCLEOTIDE SEQUENCE</scope>
    <source>
        <strain evidence="13">CFIAFB20100120</strain>
        <strain evidence="12">CFIAFB20140010</strain>
        <strain evidence="11">CFIAFB20160079</strain>
        <strain evidence="15">CFIAFB20170037</strain>
        <strain evidence="14">CFIAFB20170045</strain>
        <strain evidence="16">LiDS0115</strain>
    </source>
</reference>
<dbReference type="EMBL" id="AAAJWF010000011">
    <property type="protein sequence ID" value="EAC7481917.1"/>
    <property type="molecule type" value="Genomic_DNA"/>
</dbReference>
<accession>A0A3H3L5I0</accession>
<dbReference type="Proteomes" id="UP000364988">
    <property type="component" value="Unassembled WGS sequence"/>
</dbReference>
<evidence type="ECO:0000313" key="11">
    <source>
        <dbReference type="EMBL" id="HAB7365178.1"/>
    </source>
</evidence>
<protein>
    <submittedName>
        <fullName evidence="5">Uncharacterized protein</fullName>
    </submittedName>
</protein>
<dbReference type="Proteomes" id="UP000378540">
    <property type="component" value="Unassembled WGS sequence"/>
</dbReference>
<evidence type="ECO:0000313" key="13">
    <source>
        <dbReference type="EMBL" id="HAB8558333.1"/>
    </source>
</evidence>
<dbReference type="EMBL" id="AALEDS010000012">
    <property type="protein sequence ID" value="ECY6544975.1"/>
    <property type="molecule type" value="Genomic_DNA"/>
</dbReference>
<evidence type="ECO:0000313" key="10">
    <source>
        <dbReference type="EMBL" id="EDP8515426.1"/>
    </source>
</evidence>
<dbReference type="EMBL" id="DAAIJL010000016">
    <property type="protein sequence ID" value="HAB8558333.1"/>
    <property type="molecule type" value="Genomic_DNA"/>
</dbReference>
<name>A0A3H3L5I0_LISMN</name>
<evidence type="ECO:0000313" key="8">
    <source>
        <dbReference type="EMBL" id="EAG2246632.1"/>
    </source>
</evidence>
<evidence type="ECO:0000313" key="12">
    <source>
        <dbReference type="EMBL" id="HAB7723082.1"/>
    </source>
</evidence>
<evidence type="ECO:0000313" key="2">
    <source>
        <dbReference type="EMBL" id="EAC5950417.1"/>
    </source>
</evidence>
<sequence>MSCGSCVMKGGVNDLRVVDSFFVFIRASLCQLHILFGGIHLGKVQVMPKELTLEELASLDYEVYVKLFDQSTYSLKNGIALSLLTQKEHPVSALYNLIKNIKGKDKQILAKRKSKFTKLLKTSAFYDQSPYIPRKRTKNHFPMVDQRQSIHPLNDLKHYQKSLKASRAKTVSVPLQDLPFESLEKCREYLIAHGCETVLFYATKQGFSVVADPSTPLEALL</sequence>
<evidence type="ECO:0000313" key="25">
    <source>
        <dbReference type="Proteomes" id="UP000376505"/>
    </source>
</evidence>
<evidence type="ECO:0000313" key="21">
    <source>
        <dbReference type="Proteomes" id="UP000355989"/>
    </source>
</evidence>
<evidence type="ECO:0000313" key="9">
    <source>
        <dbReference type="EMBL" id="ECY6544975.1"/>
    </source>
</evidence>
<dbReference type="Proteomes" id="UP000481141">
    <property type="component" value="Unassembled WGS sequence"/>
</dbReference>
<dbReference type="Proteomes" id="UP000356407">
    <property type="component" value="Unassembled WGS sequence"/>
</dbReference>
<evidence type="ECO:0000313" key="3">
    <source>
        <dbReference type="EMBL" id="EAC7481917.1"/>
    </source>
</evidence>
<evidence type="ECO:0000313" key="32">
    <source>
        <dbReference type="Proteomes" id="UP000845014"/>
    </source>
</evidence>
<evidence type="ECO:0000313" key="26">
    <source>
        <dbReference type="Proteomes" id="UP000378540"/>
    </source>
</evidence>
<evidence type="ECO:0000313" key="16">
    <source>
        <dbReference type="EMBL" id="HAC3056620.1"/>
    </source>
</evidence>
<evidence type="ECO:0000313" key="5">
    <source>
        <dbReference type="EMBL" id="EAD5775558.1"/>
    </source>
</evidence>
<dbReference type="Proteomes" id="UP000841561">
    <property type="component" value="Unassembled WGS sequence"/>
</dbReference>
<dbReference type="EMBL" id="RCRQ01000010">
    <property type="protein sequence ID" value="MCO39763.1"/>
    <property type="molecule type" value="Genomic_DNA"/>
</dbReference>
<evidence type="ECO:0000313" key="28">
    <source>
        <dbReference type="Proteomes" id="UP000481141"/>
    </source>
</evidence>
<dbReference type="EMBL" id="DAAJFY010000013">
    <property type="protein sequence ID" value="HAC0276451.1"/>
    <property type="molecule type" value="Genomic_DNA"/>
</dbReference>
<evidence type="ECO:0000313" key="14">
    <source>
        <dbReference type="EMBL" id="HAC0014228.1"/>
    </source>
</evidence>
<dbReference type="Proteomes" id="UP000345329">
    <property type="component" value="Unassembled WGS sequence"/>
</dbReference>
<evidence type="ECO:0000313" key="19">
    <source>
        <dbReference type="Proteomes" id="UP000337746"/>
    </source>
</evidence>
<evidence type="ECO:0000313" key="29">
    <source>
        <dbReference type="Proteomes" id="UP000841146"/>
    </source>
</evidence>
<dbReference type="EMBL" id="AAAMZD010000009">
    <property type="protein sequence ID" value="EAD3793983.1"/>
    <property type="molecule type" value="Genomic_DNA"/>
</dbReference>
<evidence type="ECO:0000313" key="6">
    <source>
        <dbReference type="EMBL" id="EAE1097179.1"/>
    </source>
</evidence>
<dbReference type="Proteomes" id="UP000478704">
    <property type="component" value="Unassembled WGS sequence"/>
</dbReference>
<reference evidence="9 23" key="3">
    <citation type="submission" date="2019-09" db="EMBL/GenBank/DDBJ databases">
        <authorList>
            <consortium name="GenomeTrakr network: Whole genome sequencing for foodborne pathogen traceback"/>
        </authorList>
    </citation>
    <scope>NUCLEOTIDE SEQUENCE [LARGE SCALE GENOMIC DNA]</scope>
    <source>
        <strain evidence="9 23">FLAG-55987</strain>
    </source>
</reference>
<evidence type="ECO:0000313" key="15">
    <source>
        <dbReference type="EMBL" id="HAC0276451.1"/>
    </source>
</evidence>
<dbReference type="EMBL" id="DAAHYZ010000012">
    <property type="protein sequence ID" value="HAB7723082.1"/>
    <property type="molecule type" value="Genomic_DNA"/>
</dbReference>
<evidence type="ECO:0000313" key="7">
    <source>
        <dbReference type="EMBL" id="EAG2088495.1"/>
    </source>
</evidence>
<dbReference type="Proteomes" id="UP000841146">
    <property type="component" value="Unassembled WGS sequence"/>
</dbReference>
<dbReference type="Proteomes" id="UP000376505">
    <property type="component" value="Unassembled WGS sequence"/>
</dbReference>
<evidence type="ECO:0000313" key="30">
    <source>
        <dbReference type="Proteomes" id="UP000841561"/>
    </source>
</evidence>
<dbReference type="EMBL" id="AAAJCR010000011">
    <property type="protein sequence ID" value="EAC5950417.1"/>
    <property type="molecule type" value="Genomic_DNA"/>
</dbReference>
<dbReference type="EMBL" id="AAAICE010000011">
    <property type="protein sequence ID" value="EAC3883022.1"/>
    <property type="molecule type" value="Genomic_DNA"/>
</dbReference>
<evidence type="ECO:0000313" key="22">
    <source>
        <dbReference type="Proteomes" id="UP000356407"/>
    </source>
</evidence>
<dbReference type="EMBL" id="AANPAU010000013">
    <property type="protein sequence ID" value="EDP8515426.1"/>
    <property type="molecule type" value="Genomic_DNA"/>
</dbReference>
<evidence type="ECO:0000313" key="17">
    <source>
        <dbReference type="EMBL" id="MCO39763.1"/>
    </source>
</evidence>
<dbReference type="EMBL" id="DAAJCS010000014">
    <property type="protein sequence ID" value="HAC0014228.1"/>
    <property type="molecule type" value="Genomic_DNA"/>
</dbReference>
<evidence type="ECO:0000313" key="20">
    <source>
        <dbReference type="Proteomes" id="UP000345329"/>
    </source>
</evidence>
<evidence type="ECO:0000313" key="27">
    <source>
        <dbReference type="Proteomes" id="UP000478704"/>
    </source>
</evidence>
<evidence type="ECO:0000313" key="4">
    <source>
        <dbReference type="EMBL" id="EAD3793983.1"/>
    </source>
</evidence>
<dbReference type="Proteomes" id="UP000844415">
    <property type="component" value="Unassembled WGS sequence"/>
</dbReference>
<dbReference type="Proteomes" id="UP000842809">
    <property type="component" value="Unassembled WGS sequence"/>
</dbReference>
<dbReference type="EMBL" id="AAANYN010000034">
    <property type="protein sequence ID" value="EAD5775558.1"/>
    <property type="molecule type" value="Genomic_DNA"/>
</dbReference>
<evidence type="ECO:0000313" key="23">
    <source>
        <dbReference type="Proteomes" id="UP000364988"/>
    </source>
</evidence>
<dbReference type="Proteomes" id="UP000269407">
    <property type="component" value="Unassembled WGS sequence"/>
</dbReference>
<dbReference type="EMBL" id="AAAQOE010000008">
    <property type="protein sequence ID" value="EAE1097179.1"/>
    <property type="molecule type" value="Genomic_DNA"/>
</dbReference>
<reference evidence="5 25" key="2">
    <citation type="submission" date="2019-02" db="EMBL/GenBank/DDBJ databases">
        <authorList>
            <consortium name="GenomeTrakr: Next Generation Sequencing Network for Food Pathogen Tracability"/>
        </authorList>
    </citation>
    <scope>NUCLEOTIDE SEQUENCE [LARGE SCALE GENOMIC DNA]</scope>
    <source>
        <strain evidence="3 24">CFSAN008042</strain>
        <strain evidence="1 22">CFSAN060999</strain>
        <strain evidence="2 26">FDA00009539</strain>
        <strain evidence="8">FDA00011243</strain>
        <strain evidence="17 18">FDA00013213</strain>
        <strain evidence="10">FDA00015054</strain>
        <strain evidence="27">FDA1090798-S029-001</strain>
        <strain evidence="28">FDA956581-098-004</strain>
        <strain evidence="7 19">FLAG-54356</strain>
        <strain evidence="6 21">FLAG-78586</strain>
        <strain evidence="5 25">FSIS31901579</strain>
        <strain evidence="4 20">VA-WGS-00405</strain>
    </source>
</reference>
<evidence type="ECO:0000313" key="18">
    <source>
        <dbReference type="Proteomes" id="UP000269407"/>
    </source>
</evidence>
<dbReference type="Proteomes" id="UP000845014">
    <property type="component" value="Unassembled WGS sequence"/>
</dbReference>